<dbReference type="InterPro" id="IPR051341">
    <property type="entry name" value="Zyg-11_UBL_adapter"/>
</dbReference>
<dbReference type="PANTHER" id="PTHR12904:SF23">
    <property type="entry name" value="PROTEIN ZER-1 HOMOLOG"/>
    <property type="match status" value="1"/>
</dbReference>
<evidence type="ECO:0000313" key="1">
    <source>
        <dbReference type="EMBL" id="GMJ03863.1"/>
    </source>
</evidence>
<reference evidence="1" key="1">
    <citation type="submission" date="2023-05" db="EMBL/GenBank/DDBJ databases">
        <title>Genome and transcriptome analyses reveal genes involved in the formation of fine ridges on petal epidermal cells in Hibiscus trionum.</title>
        <authorList>
            <person name="Koshimizu S."/>
            <person name="Masuda S."/>
            <person name="Ishii T."/>
            <person name="Shirasu K."/>
            <person name="Hoshino A."/>
            <person name="Arita M."/>
        </authorList>
    </citation>
    <scope>NUCLEOTIDE SEQUENCE</scope>
    <source>
        <strain evidence="1">Hamamatsu line</strain>
    </source>
</reference>
<gene>
    <name evidence="1" type="ORF">HRI_004055500</name>
</gene>
<dbReference type="EMBL" id="BSYR01000038">
    <property type="protein sequence ID" value="GMJ03863.1"/>
    <property type="molecule type" value="Genomic_DNA"/>
</dbReference>
<dbReference type="SUPFAM" id="SSF52047">
    <property type="entry name" value="RNI-like"/>
    <property type="match status" value="1"/>
</dbReference>
<dbReference type="SMART" id="SM00367">
    <property type="entry name" value="LRR_CC"/>
    <property type="match status" value="6"/>
</dbReference>
<accession>A0A9W7MGY3</accession>
<dbReference type="InterPro" id="IPR032675">
    <property type="entry name" value="LRR_dom_sf"/>
</dbReference>
<keyword evidence="2" id="KW-1185">Reference proteome</keyword>
<dbReference type="SUPFAM" id="SSF52058">
    <property type="entry name" value="L domain-like"/>
    <property type="match status" value="1"/>
</dbReference>
<dbReference type="InterPro" id="IPR006553">
    <property type="entry name" value="Leu-rich_rpt_Cys-con_subtyp"/>
</dbReference>
<dbReference type="OrthoDB" id="550575at2759"/>
<dbReference type="Gene3D" id="3.80.10.10">
    <property type="entry name" value="Ribonuclease Inhibitor"/>
    <property type="match status" value="4"/>
</dbReference>
<dbReference type="AlphaFoldDB" id="A0A9W7MGY3"/>
<evidence type="ECO:0000313" key="2">
    <source>
        <dbReference type="Proteomes" id="UP001165190"/>
    </source>
</evidence>
<sequence length="621" mass="69433">MEKESELIRRCIEAACRSKESVEKWRRQRRTLERLPSHLSQALLRNLLRRRLLFPSLLEVFKHTAEEIDLRGENSVDAEWMAYLGAFRYLRSLNLADCHRINNSAIWSLVGMTSLKEVDLSRCMKVSDAGVRHIISISTLEKLWISETAVTANGVALLSSLKNLSVLDLGGLPVTDTALNSLQALTKLQYLDLWGSKISNKGALFLRSFPKLSFLNLAWTNVTIFLNLSSLECLNMSNCTIDSILECGGDEAPFLKLVFAGATFTNEAEAFLYNKTSSLSYLDVSKSSLNRFRFLADIKMLEHLDLHSTTLGDDSVEMIVCVGANLKNLNLSSTKVSSVGIGILAGHVPKLEILSLSHTSIDDIALSYIGLMPSLKVVDLSNTNIKGFILHPGTVSHMDSTLTALQNLNYLESLNLEHTQVRDPDLYPLSSCKELNHLSLRCASLTDATLHHLSALPKLTTLQVRDAVLTTSGLDAFSPPATLRLLDLMGCWLLTEGDISLFLKKHPQVEVRHEVIQNLSTEQQTISNRPSSSQQISKISQWNRMQEKLPIPEFFVDQRLKYSREEILALQFSPLSLEYPRETDDGKRQAKKGLQLIQLGLNSVMKTVLSFSDCCSLKWAE</sequence>
<organism evidence="1 2">
    <name type="scientific">Hibiscus trionum</name>
    <name type="common">Flower of an hour</name>
    <dbReference type="NCBI Taxonomy" id="183268"/>
    <lineage>
        <taxon>Eukaryota</taxon>
        <taxon>Viridiplantae</taxon>
        <taxon>Streptophyta</taxon>
        <taxon>Embryophyta</taxon>
        <taxon>Tracheophyta</taxon>
        <taxon>Spermatophyta</taxon>
        <taxon>Magnoliopsida</taxon>
        <taxon>eudicotyledons</taxon>
        <taxon>Gunneridae</taxon>
        <taxon>Pentapetalae</taxon>
        <taxon>rosids</taxon>
        <taxon>malvids</taxon>
        <taxon>Malvales</taxon>
        <taxon>Malvaceae</taxon>
        <taxon>Malvoideae</taxon>
        <taxon>Hibiscus</taxon>
    </lineage>
</organism>
<protein>
    <submittedName>
        <fullName evidence="1">Uncharacterized protein</fullName>
    </submittedName>
</protein>
<dbReference type="PANTHER" id="PTHR12904">
    <property type="match status" value="1"/>
</dbReference>
<comment type="caution">
    <text evidence="1">The sequence shown here is derived from an EMBL/GenBank/DDBJ whole genome shotgun (WGS) entry which is preliminary data.</text>
</comment>
<proteinExistence type="predicted"/>
<name>A0A9W7MGY3_HIBTR</name>
<dbReference type="Proteomes" id="UP001165190">
    <property type="component" value="Unassembled WGS sequence"/>
</dbReference>